<dbReference type="PANTHER" id="PTHR23015:SF4">
    <property type="entry name" value="DUF38 DOMAIN-CONTAINING PROTEIN-RELATED"/>
    <property type="match status" value="1"/>
</dbReference>
<dbReference type="AlphaFoldDB" id="A0A2G5SI11"/>
<accession>A0A2G5SI11</accession>
<evidence type="ECO:0000313" key="2">
    <source>
        <dbReference type="EMBL" id="PIC14698.1"/>
    </source>
</evidence>
<dbReference type="PROSITE" id="PS50181">
    <property type="entry name" value="FBOX"/>
    <property type="match status" value="1"/>
</dbReference>
<dbReference type="InterPro" id="IPR001810">
    <property type="entry name" value="F-box_dom"/>
</dbReference>
<dbReference type="InterPro" id="IPR040161">
    <property type="entry name" value="FB224"/>
</dbReference>
<dbReference type="Proteomes" id="UP000230233">
    <property type="component" value="Unassembled WGS sequence"/>
</dbReference>
<proteinExistence type="predicted"/>
<keyword evidence="3" id="KW-1185">Reference proteome</keyword>
<dbReference type="STRING" id="1611254.A0A2G5SI11"/>
<dbReference type="EMBL" id="PDUG01000007">
    <property type="protein sequence ID" value="PIC14698.1"/>
    <property type="molecule type" value="Genomic_DNA"/>
</dbReference>
<dbReference type="InterPro" id="IPR041426">
    <property type="entry name" value="Mos1_HTH"/>
</dbReference>
<dbReference type="Pfam" id="PF17906">
    <property type="entry name" value="HTH_48"/>
    <property type="match status" value="2"/>
</dbReference>
<reference evidence="3" key="1">
    <citation type="submission" date="2017-10" db="EMBL/GenBank/DDBJ databases">
        <title>Rapid genome shrinkage in a self-fertile nematode reveals novel sperm competition proteins.</title>
        <authorList>
            <person name="Yin D."/>
            <person name="Schwarz E.M."/>
            <person name="Thomas C.G."/>
            <person name="Felde R.L."/>
            <person name="Korf I.F."/>
            <person name="Cutter A.D."/>
            <person name="Schartner C.M."/>
            <person name="Ralston E.J."/>
            <person name="Meyer B.J."/>
            <person name="Haag E.S."/>
        </authorList>
    </citation>
    <scope>NUCLEOTIDE SEQUENCE [LARGE SCALE GENOMIC DNA]</scope>
    <source>
        <strain evidence="3">JU1422</strain>
    </source>
</reference>
<protein>
    <recommendedName>
        <fullName evidence="1">F-box domain-containing protein</fullName>
    </recommendedName>
</protein>
<dbReference type="CDD" id="cd22150">
    <property type="entry name" value="F-box_CeFBXA-like"/>
    <property type="match status" value="1"/>
</dbReference>
<dbReference type="Pfam" id="PF01827">
    <property type="entry name" value="FTH"/>
    <property type="match status" value="1"/>
</dbReference>
<dbReference type="InterPro" id="IPR002900">
    <property type="entry name" value="DUF38/FTH_CAE_spp"/>
</dbReference>
<dbReference type="OrthoDB" id="3256413at2759"/>
<organism evidence="2 3">
    <name type="scientific">Caenorhabditis nigoni</name>
    <dbReference type="NCBI Taxonomy" id="1611254"/>
    <lineage>
        <taxon>Eukaryota</taxon>
        <taxon>Metazoa</taxon>
        <taxon>Ecdysozoa</taxon>
        <taxon>Nematoda</taxon>
        <taxon>Chromadorea</taxon>
        <taxon>Rhabditida</taxon>
        <taxon>Rhabditina</taxon>
        <taxon>Rhabditomorpha</taxon>
        <taxon>Rhabditoidea</taxon>
        <taxon>Rhabditidae</taxon>
        <taxon>Peloderinae</taxon>
        <taxon>Caenorhabditis</taxon>
    </lineage>
</organism>
<evidence type="ECO:0000259" key="1">
    <source>
        <dbReference type="PROSITE" id="PS50181"/>
    </source>
</evidence>
<gene>
    <name evidence="2" type="ORF">B9Z55_026921</name>
</gene>
<sequence length="447" mass="52979">MELSSDFIRENEHFLKSCILYEVLQKKQIIKSYEDFCDTVGEEAMNFKNFELWFWRFYHGCRDFYYDLSADQEPKTLVDVRVVSMYYILYEVLQKKSIFDSYRTFYDAVGKDTMDYPDFEFWYYRFYHGDMDFDYDRSIDPVPKTIMDMPVKLMYKITENLDPVERAYLRSMNRPIKDVTDSHPPIFGKIEICVSDDCLSWYLEDKMFYCYKGENGCTRFTIDKETKSDESFMKKGLEYLTPVLKMPNIQVRHLSLKLLDGHQTPEDLFPAPFHVKSVELYAFNISQSFPFLSALNPGELESIDLKTTWAVERHIALRFLETEHFKQAKSVQLQGRLNVEDLVRFSHLKAFECELEFRVPVNFQRIRDIISTFEQLESCELKILSTPEFKVGPIGEALGAEIPFGPLLPDGRMTLTHRYQIPESNEYLEFELGDKLCWTYIKIVKIR</sequence>
<dbReference type="PANTHER" id="PTHR23015">
    <property type="entry name" value="UNCHARACTERIZED C.ELEGANS PROTEIN"/>
    <property type="match status" value="1"/>
</dbReference>
<dbReference type="GO" id="GO:0045087">
    <property type="term" value="P:innate immune response"/>
    <property type="evidence" value="ECO:0007669"/>
    <property type="project" value="TreeGrafter"/>
</dbReference>
<name>A0A2G5SI11_9PELO</name>
<comment type="caution">
    <text evidence="2">The sequence shown here is derived from an EMBL/GenBank/DDBJ whole genome shotgun (WGS) entry which is preliminary data.</text>
</comment>
<feature type="domain" description="F-box" evidence="1">
    <location>
        <begin position="143"/>
        <end position="190"/>
    </location>
</feature>
<evidence type="ECO:0000313" key="3">
    <source>
        <dbReference type="Proteomes" id="UP000230233"/>
    </source>
</evidence>